<keyword evidence="7" id="KW-0472">Membrane</keyword>
<proteinExistence type="inferred from homology"/>
<keyword evidence="7" id="KW-0812">Transmembrane</keyword>
<evidence type="ECO:0000256" key="2">
    <source>
        <dbReference type="ARBA" id="ARBA00012621"/>
    </source>
</evidence>
<comment type="caution">
    <text evidence="9">The sequence shown here is derived from an EMBL/GenBank/DDBJ whole genome shotgun (WGS) entry which is preliminary data.</text>
</comment>
<feature type="domain" description="3-deoxy-D-manno-octulosonic-acid transferase N-terminal" evidence="8">
    <location>
        <begin position="34"/>
        <end position="207"/>
    </location>
</feature>
<evidence type="ECO:0000256" key="4">
    <source>
        <dbReference type="ARBA" id="ARBA00022679"/>
    </source>
</evidence>
<dbReference type="SUPFAM" id="SSF53756">
    <property type="entry name" value="UDP-Glycosyltransferase/glycogen phosphorylase"/>
    <property type="match status" value="1"/>
</dbReference>
<dbReference type="NCBIfam" id="NF004388">
    <property type="entry name" value="PRK05749.1-4"/>
    <property type="match status" value="1"/>
</dbReference>
<dbReference type="Proteomes" id="UP001446205">
    <property type="component" value="Unassembled WGS sequence"/>
</dbReference>
<comment type="catalytic activity">
    <reaction evidence="6 7">
        <text>lipid IVA (E. coli) + CMP-3-deoxy-beta-D-manno-octulosonate = alpha-Kdo-(2-&gt;6)-lipid IVA (E. coli) + CMP + H(+)</text>
        <dbReference type="Rhea" id="RHEA:28066"/>
        <dbReference type="ChEBI" id="CHEBI:15378"/>
        <dbReference type="ChEBI" id="CHEBI:58603"/>
        <dbReference type="ChEBI" id="CHEBI:60364"/>
        <dbReference type="ChEBI" id="CHEBI:60377"/>
        <dbReference type="ChEBI" id="CHEBI:85987"/>
        <dbReference type="EC" id="2.4.99.12"/>
    </reaction>
</comment>
<evidence type="ECO:0000313" key="10">
    <source>
        <dbReference type="Proteomes" id="UP001446205"/>
    </source>
</evidence>
<dbReference type="EMBL" id="JBBPCO010000016">
    <property type="protein sequence ID" value="MEK8090792.1"/>
    <property type="molecule type" value="Genomic_DNA"/>
</dbReference>
<accession>A0ABU9DDA1</accession>
<dbReference type="EC" id="2.4.99.12" evidence="2 7"/>
<sequence>MNRTPYAWLLRLITPLLLIYLAGRALLDRRYRDRWWQRFGFVPRASEPPIWVHAVSVGESLAAVPLVQALRARYPEHPILMTTVTPTGAEVVQQRLKGLVRHVYAPYDLPFAVRRFLKRNRPLLGIVMETEVWPNLYHAAACLRVPMALVNARLSDRSSKGYRRFIKLIGPALRDLALIAAQSEDDAARFRALGAGNVYVTGNLKFDLPDQSESFVQGRALRRAWGGRQVWVFGSTHEGEEALALDVLDGLRTRFPDLLLVLVPRHPQRFEAVAALIEARGLSFVRHGRKEVPQSHHAVLLGDTLGELSGFYAAADVVTVGGSFVPVGGHNVLEPAALGKPVSFGPYMHNFREIRAKLLAADAGIEVPDAQALQRRLQDWLAQPQAAQAVGANGMAVVDANRGALAWTLKLLPFPDRG</sequence>
<evidence type="ECO:0000256" key="5">
    <source>
        <dbReference type="ARBA" id="ARBA00031445"/>
    </source>
</evidence>
<reference evidence="9 10" key="1">
    <citation type="submission" date="2024-04" db="EMBL/GenBank/DDBJ databases">
        <authorList>
            <person name="Abashina T."/>
            <person name="Shaikin A."/>
        </authorList>
    </citation>
    <scope>NUCLEOTIDE SEQUENCE [LARGE SCALE GENOMIC DNA]</scope>
    <source>
        <strain evidence="9 10">AAFK</strain>
    </source>
</reference>
<evidence type="ECO:0000256" key="6">
    <source>
        <dbReference type="ARBA" id="ARBA00049183"/>
    </source>
</evidence>
<dbReference type="PANTHER" id="PTHR42755:SF1">
    <property type="entry name" value="3-DEOXY-D-MANNO-OCTULOSONIC ACID TRANSFERASE, MITOCHONDRIAL-RELATED"/>
    <property type="match status" value="1"/>
</dbReference>
<dbReference type="RefSeq" id="WP_341371847.1">
    <property type="nucleotide sequence ID" value="NZ_JBBPCO010000016.1"/>
</dbReference>
<evidence type="ECO:0000256" key="3">
    <source>
        <dbReference type="ARBA" id="ARBA00019077"/>
    </source>
</evidence>
<dbReference type="Gene3D" id="3.40.50.2000">
    <property type="entry name" value="Glycogen Phosphorylase B"/>
    <property type="match status" value="1"/>
</dbReference>
<dbReference type="InterPro" id="IPR007507">
    <property type="entry name" value="Glycos_transf_N"/>
</dbReference>
<comment type="subcellular location">
    <subcellularLocation>
        <location evidence="7">Cell membrane</location>
    </subcellularLocation>
</comment>
<comment type="function">
    <text evidence="7">Involved in lipopolysaccharide (LPS) biosynthesis. Catalyzes the transfer of 3-deoxy-D-manno-octulosonate (Kdo) residue(s) from CMP-Kdo to lipid IV(A), the tetraacyldisaccharide-1,4'-bisphosphate precursor of lipid A.</text>
</comment>
<dbReference type="Gene3D" id="3.40.50.11720">
    <property type="entry name" value="3-Deoxy-D-manno-octulosonic-acid transferase, N-terminal domain"/>
    <property type="match status" value="1"/>
</dbReference>
<evidence type="ECO:0000256" key="1">
    <source>
        <dbReference type="ARBA" id="ARBA00004713"/>
    </source>
</evidence>
<dbReference type="GO" id="GO:0043842">
    <property type="term" value="F:Kdo transferase activity"/>
    <property type="evidence" value="ECO:0007669"/>
    <property type="project" value="UniProtKB-EC"/>
</dbReference>
<evidence type="ECO:0000256" key="7">
    <source>
        <dbReference type="RuleBase" id="RU365103"/>
    </source>
</evidence>
<dbReference type="InterPro" id="IPR039901">
    <property type="entry name" value="Kdotransferase"/>
</dbReference>
<name>A0ABU9DDA1_9PROT</name>
<evidence type="ECO:0000259" key="8">
    <source>
        <dbReference type="Pfam" id="PF04413"/>
    </source>
</evidence>
<dbReference type="PANTHER" id="PTHR42755">
    <property type="entry name" value="3-DEOXY-MANNO-OCTULOSONATE CYTIDYLYLTRANSFERASE"/>
    <property type="match status" value="1"/>
</dbReference>
<organism evidence="9 10">
    <name type="scientific">Thermithiobacillus plumbiphilus</name>
    <dbReference type="NCBI Taxonomy" id="1729899"/>
    <lineage>
        <taxon>Bacteria</taxon>
        <taxon>Pseudomonadati</taxon>
        <taxon>Pseudomonadota</taxon>
        <taxon>Acidithiobacillia</taxon>
        <taxon>Acidithiobacillales</taxon>
        <taxon>Thermithiobacillaceae</taxon>
        <taxon>Thermithiobacillus</taxon>
    </lineage>
</organism>
<comment type="pathway">
    <text evidence="1 7">Bacterial outer membrane biogenesis; LPS core biosynthesis.</text>
</comment>
<keyword evidence="4 7" id="KW-0808">Transferase</keyword>
<evidence type="ECO:0000313" key="9">
    <source>
        <dbReference type="EMBL" id="MEK8090792.1"/>
    </source>
</evidence>
<keyword evidence="7" id="KW-1003">Cell membrane</keyword>
<keyword evidence="7" id="KW-0448">Lipopolysaccharide biosynthesis</keyword>
<feature type="transmembrane region" description="Helical" evidence="7">
    <location>
        <begin position="6"/>
        <end position="27"/>
    </location>
</feature>
<keyword evidence="9" id="KW-0328">Glycosyltransferase</keyword>
<comment type="similarity">
    <text evidence="7">Belongs to the glycosyltransferase group 1 family.</text>
</comment>
<gene>
    <name evidence="9" type="primary">waaA</name>
    <name evidence="9" type="ORF">WOB96_13625</name>
</gene>
<keyword evidence="7" id="KW-1133">Transmembrane helix</keyword>
<keyword evidence="10" id="KW-1185">Reference proteome</keyword>
<dbReference type="Pfam" id="PF04413">
    <property type="entry name" value="Glycos_transf_N"/>
    <property type="match status" value="1"/>
</dbReference>
<protein>
    <recommendedName>
        <fullName evidence="3 7">3-deoxy-D-manno-octulosonic acid transferase</fullName>
        <shortName evidence="7">Kdo transferase</shortName>
        <ecNumber evidence="2 7">2.4.99.12</ecNumber>
    </recommendedName>
    <alternativeName>
        <fullName evidence="5 7">Lipid IV(A) 3-deoxy-D-manno-octulosonic acid transferase</fullName>
    </alternativeName>
</protein>
<dbReference type="InterPro" id="IPR038107">
    <property type="entry name" value="Glycos_transf_N_sf"/>
</dbReference>